<dbReference type="Proteomes" id="UP001491310">
    <property type="component" value="Unassembled WGS sequence"/>
</dbReference>
<reference evidence="3 4" key="1">
    <citation type="journal article" date="2024" name="Nat. Commun.">
        <title>Phylogenomics reveals the evolutionary origins of lichenization in chlorophyte algae.</title>
        <authorList>
            <person name="Puginier C."/>
            <person name="Libourel C."/>
            <person name="Otte J."/>
            <person name="Skaloud P."/>
            <person name="Haon M."/>
            <person name="Grisel S."/>
            <person name="Petersen M."/>
            <person name="Berrin J.G."/>
            <person name="Delaux P.M."/>
            <person name="Dal Grande F."/>
            <person name="Keller J."/>
        </authorList>
    </citation>
    <scope>NUCLEOTIDE SEQUENCE [LARGE SCALE GENOMIC DNA]</scope>
    <source>
        <strain evidence="3 4">SAG 216-7</strain>
    </source>
</reference>
<organism evidence="3 4">
    <name type="scientific">Coccomyxa subellipsoidea</name>
    <dbReference type="NCBI Taxonomy" id="248742"/>
    <lineage>
        <taxon>Eukaryota</taxon>
        <taxon>Viridiplantae</taxon>
        <taxon>Chlorophyta</taxon>
        <taxon>core chlorophytes</taxon>
        <taxon>Trebouxiophyceae</taxon>
        <taxon>Trebouxiophyceae incertae sedis</taxon>
        <taxon>Coccomyxaceae</taxon>
        <taxon>Coccomyxa</taxon>
    </lineage>
</organism>
<feature type="compositionally biased region" description="Polar residues" evidence="2">
    <location>
        <begin position="470"/>
        <end position="482"/>
    </location>
</feature>
<feature type="compositionally biased region" description="Basic and acidic residues" evidence="2">
    <location>
        <begin position="247"/>
        <end position="277"/>
    </location>
</feature>
<feature type="compositionally biased region" description="Low complexity" evidence="2">
    <location>
        <begin position="686"/>
        <end position="706"/>
    </location>
</feature>
<evidence type="ECO:0000256" key="2">
    <source>
        <dbReference type="SAM" id="MobiDB-lite"/>
    </source>
</evidence>
<evidence type="ECO:0000256" key="1">
    <source>
        <dbReference type="SAM" id="Coils"/>
    </source>
</evidence>
<sequence>MTDQEEATSVVAEEEAQLDESKNLPISCVEESSAQEADEDAKGGDDCQSASPTASSPALPASPPKEARTANHRYTREELFAIGADPALKRPPQVLEASEIYRELQESLFYDKAAAVEEDAGEIRLRPGGGRLPGVDWLPAASAAKAIPTGPPGVVQPPPRDGAPSSWKDDSWRSPFKGSPSPPIRSRLVDDALAISPPSGLPGPPGLNLRRPPMEGPPGPEWQPRDQWRRGGPPQEWRGGLEEEEPASPRRQRDARPSQDLDRWGSSKVPPRAEEAWRAAGGPGRAGPRAAEWAAGGRRVGPALPAAAAPPAGPPAGRGAPPPGFEAPPGLPPTKLAPKEGRPAPEALRNGKPVPPAADAKPRGLDGDWRAAKEKGERPDDHTRRMQDAPRNEGRPEWMLGEEPSERMSKAERQRLDFEAERLRWQEERKKGGQTAQKAANAAMEECLDDDELEQMRKEEMEAEKESKRAQAQQDSETQSSHLAEPETPPKAASGQTAQSTPVQPPPGFSPNHLFGDADEEPMDFAASLSFLDETEQDTKPKGDSGASRFARFFAMEQSPGASAEKPPAQHAPHASTAIAQSLFQDGTSAPISQAGAHALLQQLQAGGQQAHPQASFSQQQPQLGQPQQQAMQGQNQAFLFEQLAQAANNNAAAQKVLPKGAAKTLEDIEGLRGLPAMSGIPAFAQQQHHQQQPPIGGPLPNNNPGNTLLSLLQTNARGASTPQGVGQIGVGGPNMAAGQQGMMRRPSEALSQPALEPLLAAFSAQMGVGQAAGGQNMAQGMVRGNPLVQGLGQYGRQDAGGQGTIASLLAGPGNYPQNQGANANYGNHLLPQHLLQQQQGRQGVATPVPGGLTTAALQQGFGGLQQAQHQLQPNLAGLGQFNAAQQQAQPGMNEHQHHIIQLLQQQRMRDLMAAAAGGPNQAGAAEYLQRQQQAAQLQQLQQAQQLQQQHLQHLRNQQGQGVNLNQTMQLQMQLQRIQQQQQLVARQQQVAALAQQQQQQQQAPYNAAGNGLDRFFNNAAGPGMQRMPTLPNQIGQRPTALEELERQLAARR</sequence>
<feature type="compositionally biased region" description="Acidic residues" evidence="2">
    <location>
        <begin position="1"/>
        <end position="18"/>
    </location>
</feature>
<feature type="compositionally biased region" description="Basic and acidic residues" evidence="2">
    <location>
        <begin position="454"/>
        <end position="469"/>
    </location>
</feature>
<comment type="caution">
    <text evidence="3">The sequence shown here is derived from an EMBL/GenBank/DDBJ whole genome shotgun (WGS) entry which is preliminary data.</text>
</comment>
<name>A0ABR2YVQ0_9CHLO</name>
<feature type="region of interest" description="Disordered" evidence="2">
    <location>
        <begin position="685"/>
        <end position="706"/>
    </location>
</feature>
<feature type="compositionally biased region" description="Basic and acidic residues" evidence="2">
    <location>
        <begin position="360"/>
        <end position="396"/>
    </location>
</feature>
<feature type="compositionally biased region" description="Basic and acidic residues" evidence="2">
    <location>
        <begin position="65"/>
        <end position="78"/>
    </location>
</feature>
<feature type="region of interest" description="Disordered" evidence="2">
    <location>
        <begin position="1008"/>
        <end position="1039"/>
    </location>
</feature>
<accession>A0ABR2YVQ0</accession>
<protein>
    <submittedName>
        <fullName evidence="3">Uncharacterized protein</fullName>
    </submittedName>
</protein>
<feature type="compositionally biased region" description="Basic and acidic residues" evidence="2">
    <location>
        <begin position="404"/>
        <end position="431"/>
    </location>
</feature>
<evidence type="ECO:0000313" key="4">
    <source>
        <dbReference type="Proteomes" id="UP001491310"/>
    </source>
</evidence>
<proteinExistence type="predicted"/>
<dbReference type="EMBL" id="JALJOT010000004">
    <property type="protein sequence ID" value="KAK9915629.1"/>
    <property type="molecule type" value="Genomic_DNA"/>
</dbReference>
<feature type="coiled-coil region" evidence="1">
    <location>
        <begin position="938"/>
        <end position="998"/>
    </location>
</feature>
<evidence type="ECO:0000313" key="3">
    <source>
        <dbReference type="EMBL" id="KAK9915629.1"/>
    </source>
</evidence>
<feature type="compositionally biased region" description="Low complexity" evidence="2">
    <location>
        <begin position="286"/>
        <end position="319"/>
    </location>
</feature>
<feature type="compositionally biased region" description="Pro residues" evidence="2">
    <location>
        <begin position="320"/>
        <end position="332"/>
    </location>
</feature>
<feature type="compositionally biased region" description="Low complexity" evidence="2">
    <location>
        <begin position="49"/>
        <end position="59"/>
    </location>
</feature>
<keyword evidence="4" id="KW-1185">Reference proteome</keyword>
<feature type="region of interest" description="Disordered" evidence="2">
    <location>
        <begin position="143"/>
        <end position="547"/>
    </location>
</feature>
<feature type="compositionally biased region" description="Pro residues" evidence="2">
    <location>
        <begin position="149"/>
        <end position="161"/>
    </location>
</feature>
<gene>
    <name evidence="3" type="ORF">WJX75_001723</name>
</gene>
<feature type="region of interest" description="Disordered" evidence="2">
    <location>
        <begin position="604"/>
        <end position="632"/>
    </location>
</feature>
<keyword evidence="1" id="KW-0175">Coiled coil</keyword>
<feature type="region of interest" description="Disordered" evidence="2">
    <location>
        <begin position="1"/>
        <end position="78"/>
    </location>
</feature>